<gene>
    <name evidence="2" type="ORF">CEN89_667</name>
</gene>
<protein>
    <recommendedName>
        <fullName evidence="1">Transcriptional repressor PaaX-like central Cas2-like domain-containing protein</fullName>
    </recommendedName>
</protein>
<comment type="caution">
    <text evidence="2">The sequence shown here is derived from an EMBL/GenBank/DDBJ whole genome shotgun (WGS) entry which is preliminary data.</text>
</comment>
<feature type="domain" description="Transcriptional repressor PaaX-like central Cas2-like" evidence="1">
    <location>
        <begin position="73"/>
        <end position="136"/>
    </location>
</feature>
<evidence type="ECO:0000313" key="3">
    <source>
        <dbReference type="Proteomes" id="UP000315689"/>
    </source>
</evidence>
<proteinExistence type="predicted"/>
<evidence type="ECO:0000313" key="2">
    <source>
        <dbReference type="EMBL" id="TSC92488.1"/>
    </source>
</evidence>
<dbReference type="AlphaFoldDB" id="A0A554LI12"/>
<dbReference type="InterPro" id="IPR048846">
    <property type="entry name" value="PaaX-like_central"/>
</dbReference>
<dbReference type="EMBL" id="VMGK01000024">
    <property type="protein sequence ID" value="TSC92488.1"/>
    <property type="molecule type" value="Genomic_DNA"/>
</dbReference>
<evidence type="ECO:0000259" key="1">
    <source>
        <dbReference type="Pfam" id="PF20803"/>
    </source>
</evidence>
<organism evidence="2 3">
    <name type="scientific">Candidatus Berkelbacteria bacterium Licking1014_7</name>
    <dbReference type="NCBI Taxonomy" id="2017147"/>
    <lineage>
        <taxon>Bacteria</taxon>
        <taxon>Candidatus Berkelbacteria</taxon>
    </lineage>
</organism>
<dbReference type="Proteomes" id="UP000315689">
    <property type="component" value="Unassembled WGS sequence"/>
</dbReference>
<name>A0A554LI12_9BACT</name>
<reference evidence="2 3" key="1">
    <citation type="submission" date="2017-07" db="EMBL/GenBank/DDBJ databases">
        <title>Mechanisms for carbon and nitrogen cycling indicate functional differentiation within the Candidate Phyla Radiation.</title>
        <authorList>
            <person name="Danczak R.E."/>
            <person name="Johnston M.D."/>
            <person name="Kenah C."/>
            <person name="Slattery M."/>
            <person name="Wrighton K.C."/>
            <person name="Wilkins M.J."/>
        </authorList>
    </citation>
    <scope>NUCLEOTIDE SEQUENCE [LARGE SCALE GENOMIC DNA]</scope>
    <source>
        <strain evidence="2">Licking1014_7</strain>
    </source>
</reference>
<accession>A0A554LI12</accession>
<dbReference type="Pfam" id="PF20803">
    <property type="entry name" value="PaaX_M"/>
    <property type="match status" value="1"/>
</dbReference>
<sequence length="221" mass="26641">MIDDQKMISKNQIQNFLSEEKKAIIFSGLSRLQKKKYIKVIKKGKFNYYSVSNYGQDYLYSTIDWIKQNDKTQNWKLICFSIPEKQKSLREQFRNMLIENGFSQIQRGVMLGKVSDKILNYLINHYHCEKFTHIFHEPTFDVNIIAPTNKTIEHYEEFIDEAKNFLRHNKKFRQEQKRFQAKILVYIYATALKYDNHNQDIEKIRQQAGGFYQKIKTYCYL</sequence>